<protein>
    <submittedName>
        <fullName evidence="8">Regulatory protein UhpC</fullName>
    </submittedName>
</protein>
<feature type="transmembrane region" description="Helical" evidence="6">
    <location>
        <begin position="58"/>
        <end position="78"/>
    </location>
</feature>
<feature type="transmembrane region" description="Helical" evidence="6">
    <location>
        <begin position="179"/>
        <end position="197"/>
    </location>
</feature>
<evidence type="ECO:0000313" key="8">
    <source>
        <dbReference type="EMBL" id="KPN31003.1"/>
    </source>
</evidence>
<gene>
    <name evidence="8" type="ORF">SY89_01745</name>
</gene>
<dbReference type="GO" id="GO:0005886">
    <property type="term" value="C:plasma membrane"/>
    <property type="evidence" value="ECO:0007669"/>
    <property type="project" value="UniProtKB-SubCell"/>
</dbReference>
<keyword evidence="9" id="KW-1185">Reference proteome</keyword>
<sequence length="300" mass="30909">MLPTTLGRAREMLTALHGDGRGWSVVAVALGWAMIVGTMLSVPAALPYIRAEFTLSNTGAGVAVTAMWLVYGACQFPAGLLTDRIGERRMLLGSMALGGAVAAAFAVSPTFPVFVLSAGLFGIVGGLFATPRVTLLSRAFPDNSGTAIGVVMAAGNVGSSLLPAGVGLLAAAIGWRFGFGLEIPLFLVAFVALWIALDGTPRSEGPAAEESTGAEPSVRELLPRVLGAVRDREIVLVTAAITLTFFTFQGLTAFLTTYLVDVKALGEGTAAILFGGCSPSPRSPSHSPGGWRIVRMNGSS</sequence>
<evidence type="ECO:0000313" key="9">
    <source>
        <dbReference type="Proteomes" id="UP000050535"/>
    </source>
</evidence>
<dbReference type="InterPro" id="IPR011701">
    <property type="entry name" value="MFS"/>
</dbReference>
<keyword evidence="4 6" id="KW-1133">Transmembrane helix</keyword>
<dbReference type="PROSITE" id="PS50850">
    <property type="entry name" value="MFS"/>
    <property type="match status" value="1"/>
</dbReference>
<dbReference type="OrthoDB" id="29061at2157"/>
<dbReference type="InterPro" id="IPR020846">
    <property type="entry name" value="MFS_dom"/>
</dbReference>
<dbReference type="Pfam" id="PF07690">
    <property type="entry name" value="MFS_1"/>
    <property type="match status" value="1"/>
</dbReference>
<dbReference type="Gene3D" id="1.20.1250.20">
    <property type="entry name" value="MFS general substrate transporter like domains"/>
    <property type="match status" value="1"/>
</dbReference>
<keyword evidence="5 6" id="KW-0472">Membrane</keyword>
<evidence type="ECO:0000256" key="4">
    <source>
        <dbReference type="ARBA" id="ARBA00022989"/>
    </source>
</evidence>
<proteinExistence type="predicted"/>
<dbReference type="InterPro" id="IPR036259">
    <property type="entry name" value="MFS_trans_sf"/>
</dbReference>
<comment type="caution">
    <text evidence="8">The sequence shown here is derived from an EMBL/GenBank/DDBJ whole genome shotgun (WGS) entry which is preliminary data.</text>
</comment>
<dbReference type="PANTHER" id="PTHR43124">
    <property type="entry name" value="PURINE EFFLUX PUMP PBUE"/>
    <property type="match status" value="1"/>
</dbReference>
<dbReference type="InterPro" id="IPR050189">
    <property type="entry name" value="MFS_Efflux_Transporters"/>
</dbReference>
<dbReference type="Proteomes" id="UP000050535">
    <property type="component" value="Unassembled WGS sequence"/>
</dbReference>
<feature type="domain" description="Major facilitator superfamily (MFS) profile" evidence="7">
    <location>
        <begin position="24"/>
        <end position="300"/>
    </location>
</feature>
<evidence type="ECO:0000256" key="5">
    <source>
        <dbReference type="ARBA" id="ARBA00023136"/>
    </source>
</evidence>
<dbReference type="SUPFAM" id="SSF103473">
    <property type="entry name" value="MFS general substrate transporter"/>
    <property type="match status" value="1"/>
</dbReference>
<evidence type="ECO:0000256" key="1">
    <source>
        <dbReference type="ARBA" id="ARBA00004651"/>
    </source>
</evidence>
<evidence type="ECO:0000256" key="2">
    <source>
        <dbReference type="ARBA" id="ARBA00022475"/>
    </source>
</evidence>
<evidence type="ECO:0000256" key="6">
    <source>
        <dbReference type="SAM" id="Phobius"/>
    </source>
</evidence>
<organism evidence="8 9">
    <name type="scientific">Halolamina pelagica</name>
    <dbReference type="NCBI Taxonomy" id="699431"/>
    <lineage>
        <taxon>Archaea</taxon>
        <taxon>Methanobacteriati</taxon>
        <taxon>Methanobacteriota</taxon>
        <taxon>Stenosarchaea group</taxon>
        <taxon>Halobacteria</taxon>
        <taxon>Halobacteriales</taxon>
        <taxon>Haloferacaceae</taxon>
    </lineage>
</organism>
<dbReference type="PATRIC" id="fig|699431.3.peg.1785"/>
<evidence type="ECO:0000256" key="3">
    <source>
        <dbReference type="ARBA" id="ARBA00022692"/>
    </source>
</evidence>
<comment type="subcellular location">
    <subcellularLocation>
        <location evidence="1">Cell membrane</location>
        <topology evidence="1">Multi-pass membrane protein</topology>
    </subcellularLocation>
</comment>
<feature type="transmembrane region" description="Helical" evidence="6">
    <location>
        <begin position="113"/>
        <end position="135"/>
    </location>
</feature>
<keyword evidence="3 6" id="KW-0812">Transmembrane</keyword>
<dbReference type="STRING" id="699431.SY89_01745"/>
<dbReference type="AlphaFoldDB" id="A0A0N8I010"/>
<dbReference type="EMBL" id="LGUC01000001">
    <property type="protein sequence ID" value="KPN31003.1"/>
    <property type="molecule type" value="Genomic_DNA"/>
</dbReference>
<feature type="transmembrane region" description="Helical" evidence="6">
    <location>
        <begin position="147"/>
        <end position="173"/>
    </location>
</feature>
<feature type="transmembrane region" description="Helical" evidence="6">
    <location>
        <begin position="90"/>
        <end position="107"/>
    </location>
</feature>
<dbReference type="RefSeq" id="WP_054583773.1">
    <property type="nucleotide sequence ID" value="NZ_LGUC01000001.1"/>
</dbReference>
<feature type="transmembrane region" description="Helical" evidence="6">
    <location>
        <begin position="21"/>
        <end position="46"/>
    </location>
</feature>
<dbReference type="GO" id="GO:0022857">
    <property type="term" value="F:transmembrane transporter activity"/>
    <property type="evidence" value="ECO:0007669"/>
    <property type="project" value="InterPro"/>
</dbReference>
<reference evidence="9" key="1">
    <citation type="submission" date="2013-11" db="EMBL/GenBank/DDBJ databases">
        <authorList>
            <person name="Hoang H.T."/>
            <person name="Killian M.L."/>
            <person name="Madson D.M."/>
            <person name="Arruda P.H.E."/>
            <person name="Sun D."/>
            <person name="Schwartz K.J."/>
            <person name="Yoon K."/>
        </authorList>
    </citation>
    <scope>NUCLEOTIDE SEQUENCE [LARGE SCALE GENOMIC DNA]</scope>
    <source>
        <strain evidence="9">CDK2</strain>
    </source>
</reference>
<dbReference type="PANTHER" id="PTHR43124:SF3">
    <property type="entry name" value="CHLORAMPHENICOL EFFLUX PUMP RV0191"/>
    <property type="match status" value="1"/>
</dbReference>
<feature type="transmembrane region" description="Helical" evidence="6">
    <location>
        <begin position="234"/>
        <end position="260"/>
    </location>
</feature>
<evidence type="ECO:0000259" key="7">
    <source>
        <dbReference type="PROSITE" id="PS50850"/>
    </source>
</evidence>
<accession>A0A0N8I010</accession>
<name>A0A0N8I010_9EURY</name>
<keyword evidence="2" id="KW-1003">Cell membrane</keyword>